<organism evidence="2 3">
    <name type="scientific">Urechidicola croceus</name>
    <dbReference type="NCBI Taxonomy" id="1850246"/>
    <lineage>
        <taxon>Bacteria</taxon>
        <taxon>Pseudomonadati</taxon>
        <taxon>Bacteroidota</taxon>
        <taxon>Flavobacteriia</taxon>
        <taxon>Flavobacteriales</taxon>
        <taxon>Flavobacteriaceae</taxon>
        <taxon>Urechidicola</taxon>
    </lineage>
</organism>
<evidence type="ECO:0000313" key="3">
    <source>
        <dbReference type="Proteomes" id="UP000176050"/>
    </source>
</evidence>
<keyword evidence="3" id="KW-1185">Reference proteome</keyword>
<feature type="domain" description="Helix-turn-helix" evidence="1">
    <location>
        <begin position="48"/>
        <end position="90"/>
    </location>
</feature>
<accession>A0A1D8P7P5</accession>
<dbReference type="KEGG" id="lul:LPB138_07845"/>
<dbReference type="InterPro" id="IPR009061">
    <property type="entry name" value="DNA-bd_dom_put_sf"/>
</dbReference>
<dbReference type="Proteomes" id="UP000176050">
    <property type="component" value="Chromosome"/>
</dbReference>
<evidence type="ECO:0000313" key="2">
    <source>
        <dbReference type="EMBL" id="AOW20594.1"/>
    </source>
</evidence>
<gene>
    <name evidence="2" type="ORF">LPB138_07845</name>
</gene>
<dbReference type="SUPFAM" id="SSF46955">
    <property type="entry name" value="Putative DNA-binding domain"/>
    <property type="match status" value="1"/>
</dbReference>
<dbReference type="STRING" id="1850246.LPB138_07845"/>
<dbReference type="OrthoDB" id="1097811at2"/>
<evidence type="ECO:0000259" key="1">
    <source>
        <dbReference type="Pfam" id="PF12728"/>
    </source>
</evidence>
<dbReference type="Pfam" id="PF12728">
    <property type="entry name" value="HTH_17"/>
    <property type="match status" value="1"/>
</dbReference>
<dbReference type="InterPro" id="IPR041657">
    <property type="entry name" value="HTH_17"/>
</dbReference>
<dbReference type="AlphaFoldDB" id="A0A1D8P7P5"/>
<name>A0A1D8P7P5_9FLAO</name>
<sequence length="102" mass="11881">MKNQITQVHSISPEDFKKEIVEDVATHISVILEEIVSKIQPKQNSEFITSKEAASFLQVTLPTLYDWRKKGIVIAYRIANKIRYKRSEIENSLIKINESYEK</sequence>
<protein>
    <recommendedName>
        <fullName evidence="1">Helix-turn-helix domain-containing protein</fullName>
    </recommendedName>
</protein>
<dbReference type="EMBL" id="CP017478">
    <property type="protein sequence ID" value="AOW20594.1"/>
    <property type="molecule type" value="Genomic_DNA"/>
</dbReference>
<dbReference type="RefSeq" id="WP_070236737.1">
    <property type="nucleotide sequence ID" value="NZ_CP017478.1"/>
</dbReference>
<reference evidence="2 3" key="1">
    <citation type="submission" date="2016-10" db="EMBL/GenBank/DDBJ databases">
        <title>Lutibacter sp. LPB0138, isolated from marine gastropod.</title>
        <authorList>
            <person name="Kim E."/>
            <person name="Yi H."/>
        </authorList>
    </citation>
    <scope>NUCLEOTIDE SEQUENCE [LARGE SCALE GENOMIC DNA]</scope>
    <source>
        <strain evidence="2 3">LPB0138</strain>
    </source>
</reference>
<proteinExistence type="predicted"/>